<dbReference type="Proteomes" id="UP001174934">
    <property type="component" value="Unassembled WGS sequence"/>
</dbReference>
<name>A0AA39TMC6_9PEZI</name>
<protein>
    <recommendedName>
        <fullName evidence="1">DUF7791 domain-containing protein</fullName>
    </recommendedName>
</protein>
<dbReference type="PANTHER" id="PTHR10039">
    <property type="entry name" value="AMELOGENIN"/>
    <property type="match status" value="1"/>
</dbReference>
<evidence type="ECO:0000313" key="3">
    <source>
        <dbReference type="Proteomes" id="UP001174934"/>
    </source>
</evidence>
<organism evidence="2 3">
    <name type="scientific">Bombardia bombarda</name>
    <dbReference type="NCBI Taxonomy" id="252184"/>
    <lineage>
        <taxon>Eukaryota</taxon>
        <taxon>Fungi</taxon>
        <taxon>Dikarya</taxon>
        <taxon>Ascomycota</taxon>
        <taxon>Pezizomycotina</taxon>
        <taxon>Sordariomycetes</taxon>
        <taxon>Sordariomycetidae</taxon>
        <taxon>Sordariales</taxon>
        <taxon>Lasiosphaeriaceae</taxon>
        <taxon>Bombardia</taxon>
    </lineage>
</organism>
<keyword evidence="3" id="KW-1185">Reference proteome</keyword>
<feature type="domain" description="DUF7791" evidence="1">
    <location>
        <begin position="91"/>
        <end position="186"/>
    </location>
</feature>
<sequence length="283" mass="31662">MEPLMSIFSGQAFLNGAAVGGVGIRPVVENTVKKPSCVFLWVSLVVRSLMEALIDGDGLFDLQAIIDRLPSDISSRNISASSELLAIFRAAKTRLDSLTLWLADDKQPLNLRVGDISPQTKLGILNLMKRRVDSRTRGILEVSPQGTVDVLHRTARDWLAQPEVWKQISSTIKNSESFDPYLLLLKGETLRAADKTNYYGMHRHSLCIVVHRTLYASQVRDTPEFATMLTEILDLYDTEVSKMFAEYFAASRSANISYSRLLSVVHWSSSLTLVRPCLQWNSS</sequence>
<comment type="caution">
    <text evidence="2">The sequence shown here is derived from an EMBL/GenBank/DDBJ whole genome shotgun (WGS) entry which is preliminary data.</text>
</comment>
<evidence type="ECO:0000259" key="1">
    <source>
        <dbReference type="Pfam" id="PF25053"/>
    </source>
</evidence>
<reference evidence="2" key="1">
    <citation type="submission" date="2023-06" db="EMBL/GenBank/DDBJ databases">
        <title>Genome-scale phylogeny and comparative genomics of the fungal order Sordariales.</title>
        <authorList>
            <consortium name="Lawrence Berkeley National Laboratory"/>
            <person name="Hensen N."/>
            <person name="Bonometti L."/>
            <person name="Westerberg I."/>
            <person name="Brannstrom I.O."/>
            <person name="Guillou S."/>
            <person name="Cros-Aarteil S."/>
            <person name="Calhoun S."/>
            <person name="Haridas S."/>
            <person name="Kuo A."/>
            <person name="Mondo S."/>
            <person name="Pangilinan J."/>
            <person name="Riley R."/>
            <person name="LaButti K."/>
            <person name="Andreopoulos B."/>
            <person name="Lipzen A."/>
            <person name="Chen C."/>
            <person name="Yanf M."/>
            <person name="Daum C."/>
            <person name="Ng V."/>
            <person name="Clum A."/>
            <person name="Steindorff A."/>
            <person name="Ohm R."/>
            <person name="Martin F."/>
            <person name="Silar P."/>
            <person name="Natvig D."/>
            <person name="Lalanne C."/>
            <person name="Gautier V."/>
            <person name="Ament-velasquez S.L."/>
            <person name="Kruys A."/>
            <person name="Hutchinson M.I."/>
            <person name="Powell A.J."/>
            <person name="Barry K."/>
            <person name="Miller A.N."/>
            <person name="Grigoriev I.V."/>
            <person name="Debuchy R."/>
            <person name="Gladieux P."/>
            <person name="Thoren M.H."/>
            <person name="Johannesson H."/>
        </authorList>
    </citation>
    <scope>NUCLEOTIDE SEQUENCE</scope>
    <source>
        <strain evidence="2">SMH3391-2</strain>
    </source>
</reference>
<dbReference type="Pfam" id="PF25053">
    <property type="entry name" value="DUF7791"/>
    <property type="match status" value="1"/>
</dbReference>
<dbReference type="AlphaFoldDB" id="A0AA39TMC6"/>
<dbReference type="InterPro" id="IPR056693">
    <property type="entry name" value="DUF7791"/>
</dbReference>
<dbReference type="EMBL" id="JAULSR010000009">
    <property type="protein sequence ID" value="KAK0612574.1"/>
    <property type="molecule type" value="Genomic_DNA"/>
</dbReference>
<accession>A0AA39TMC6</accession>
<proteinExistence type="predicted"/>
<dbReference type="PANTHER" id="PTHR10039:SF5">
    <property type="entry name" value="NACHT DOMAIN-CONTAINING PROTEIN"/>
    <property type="match status" value="1"/>
</dbReference>
<gene>
    <name evidence="2" type="ORF">B0T17DRAFT_511756</name>
</gene>
<evidence type="ECO:0000313" key="2">
    <source>
        <dbReference type="EMBL" id="KAK0612574.1"/>
    </source>
</evidence>